<dbReference type="Gene3D" id="1.10.1240.10">
    <property type="entry name" value="Methionine synthase domain"/>
    <property type="match status" value="1"/>
</dbReference>
<dbReference type="OrthoDB" id="9800334at2"/>
<dbReference type="EMBL" id="FNIX01000007">
    <property type="protein sequence ID" value="SDP30989.1"/>
    <property type="molecule type" value="Genomic_DNA"/>
</dbReference>
<organism evidence="3 4">
    <name type="scientific">Lentzea jiangxiensis</name>
    <dbReference type="NCBI Taxonomy" id="641025"/>
    <lineage>
        <taxon>Bacteria</taxon>
        <taxon>Bacillati</taxon>
        <taxon>Actinomycetota</taxon>
        <taxon>Actinomycetes</taxon>
        <taxon>Pseudonocardiales</taxon>
        <taxon>Pseudonocardiaceae</taxon>
        <taxon>Lentzea</taxon>
    </lineage>
</organism>
<evidence type="ECO:0000256" key="1">
    <source>
        <dbReference type="ARBA" id="ARBA00023125"/>
    </source>
</evidence>
<dbReference type="STRING" id="641025.SAMN05421507_1073"/>
<keyword evidence="1" id="KW-0238">DNA-binding</keyword>
<evidence type="ECO:0000313" key="4">
    <source>
        <dbReference type="Proteomes" id="UP000199691"/>
    </source>
</evidence>
<dbReference type="Proteomes" id="UP000199691">
    <property type="component" value="Unassembled WGS sequence"/>
</dbReference>
<accession>A0A1H0RNN0</accession>
<evidence type="ECO:0000259" key="2">
    <source>
        <dbReference type="PROSITE" id="PS50937"/>
    </source>
</evidence>
<dbReference type="Gene3D" id="1.10.1660.10">
    <property type="match status" value="1"/>
</dbReference>
<dbReference type="PROSITE" id="PS50937">
    <property type="entry name" value="HTH_MERR_2"/>
    <property type="match status" value="1"/>
</dbReference>
<dbReference type="SUPFAM" id="SSF46955">
    <property type="entry name" value="Putative DNA-binding domain"/>
    <property type="match status" value="1"/>
</dbReference>
<reference evidence="4" key="1">
    <citation type="submission" date="2016-10" db="EMBL/GenBank/DDBJ databases">
        <authorList>
            <person name="Varghese N."/>
            <person name="Submissions S."/>
        </authorList>
    </citation>
    <scope>NUCLEOTIDE SEQUENCE [LARGE SCALE GENOMIC DNA]</scope>
    <source>
        <strain evidence="4">CGMCC 4.6609</strain>
    </source>
</reference>
<evidence type="ECO:0000313" key="3">
    <source>
        <dbReference type="EMBL" id="SDP30989.1"/>
    </source>
</evidence>
<dbReference type="GO" id="GO:0003677">
    <property type="term" value="F:DNA binding"/>
    <property type="evidence" value="ECO:0007669"/>
    <property type="project" value="UniProtKB-KW"/>
</dbReference>
<dbReference type="InterPro" id="IPR000551">
    <property type="entry name" value="MerR-type_HTH_dom"/>
</dbReference>
<dbReference type="RefSeq" id="WP_090098726.1">
    <property type="nucleotide sequence ID" value="NZ_FNIX01000007.1"/>
</dbReference>
<keyword evidence="4" id="KW-1185">Reference proteome</keyword>
<name>A0A1H0RNN0_9PSEU</name>
<gene>
    <name evidence="3" type="ORF">SAMN05421507_1073</name>
</gene>
<dbReference type="Pfam" id="PF13411">
    <property type="entry name" value="MerR_1"/>
    <property type="match status" value="1"/>
</dbReference>
<dbReference type="GO" id="GO:0003700">
    <property type="term" value="F:DNA-binding transcription factor activity"/>
    <property type="evidence" value="ECO:0007669"/>
    <property type="project" value="InterPro"/>
</dbReference>
<dbReference type="AlphaFoldDB" id="A0A1H0RNN0"/>
<protein>
    <submittedName>
        <fullName evidence="3">MerR HTH family regulatory protein</fullName>
    </submittedName>
</protein>
<proteinExistence type="predicted"/>
<dbReference type="SMART" id="SM00422">
    <property type="entry name" value="HTH_MERR"/>
    <property type="match status" value="1"/>
</dbReference>
<sequence>MYPPRAVAAMIGVSPSTLKTWDQRYGLGPSARTDGGHRRYDENDVTVLRRMIALTGQGLAPAAAAELARKAPAPRTPATLSEDVASTARKGFLNAARRLDEPLMSDLAAKLVTEHGVVPSWDSVFVPCLTELGTVVTDSGRGVEIEHLASSSILSTFRAVPRPGKPGVLAALLSCAPEEQHVLALEALGAALSEAGFWWRNLGGRVPPEALCDAVERLRPAVVVIWAHSAELAALVPLWELHTGSEALLAVAGPGWAGVAVPSFARRPGDLAEAVQIVLSRAGT</sequence>
<feature type="domain" description="HTH merR-type" evidence="2">
    <location>
        <begin position="1"/>
        <end position="70"/>
    </location>
</feature>
<dbReference type="Gene3D" id="3.40.50.280">
    <property type="entry name" value="Cobalamin-binding domain"/>
    <property type="match status" value="1"/>
</dbReference>
<dbReference type="PANTHER" id="PTHR30204:SF97">
    <property type="entry name" value="MERR FAMILY REGULATORY PROTEIN"/>
    <property type="match status" value="1"/>
</dbReference>
<dbReference type="InterPro" id="IPR009061">
    <property type="entry name" value="DNA-bd_dom_put_sf"/>
</dbReference>
<dbReference type="InterPro" id="IPR036594">
    <property type="entry name" value="Meth_synthase_dom"/>
</dbReference>
<dbReference type="InterPro" id="IPR047057">
    <property type="entry name" value="MerR_fam"/>
</dbReference>
<dbReference type="PANTHER" id="PTHR30204">
    <property type="entry name" value="REDOX-CYCLING DRUG-SENSING TRANSCRIPTIONAL ACTIVATOR SOXR"/>
    <property type="match status" value="1"/>
</dbReference>